<evidence type="ECO:0000256" key="8">
    <source>
        <dbReference type="ARBA" id="ARBA00022840"/>
    </source>
</evidence>
<dbReference type="InterPro" id="IPR003593">
    <property type="entry name" value="AAA+_ATPase"/>
</dbReference>
<evidence type="ECO:0000313" key="14">
    <source>
        <dbReference type="Proteomes" id="UP000822688"/>
    </source>
</evidence>
<evidence type="ECO:0000256" key="1">
    <source>
        <dbReference type="ARBA" id="ARBA00001946"/>
    </source>
</evidence>
<keyword evidence="14" id="KW-1185">Reference proteome</keyword>
<dbReference type="InterPro" id="IPR039657">
    <property type="entry name" value="Dimethylallyltransferase"/>
</dbReference>
<comment type="cofactor">
    <cofactor evidence="1">
        <name>Mg(2+)</name>
        <dbReference type="ChEBI" id="CHEBI:18420"/>
    </cofactor>
</comment>
<dbReference type="InterPro" id="IPR027417">
    <property type="entry name" value="P-loop_NTPase"/>
</dbReference>
<evidence type="ECO:0000256" key="3">
    <source>
        <dbReference type="ARBA" id="ARBA00012665"/>
    </source>
</evidence>
<dbReference type="Gene3D" id="3.40.50.300">
    <property type="entry name" value="P-loop containing nucleotide triphosphate hydrolases"/>
    <property type="match status" value="1"/>
</dbReference>
<dbReference type="HAMAP" id="MF_00185">
    <property type="entry name" value="IPP_trans"/>
    <property type="match status" value="1"/>
</dbReference>
<dbReference type="PANTHER" id="PTHR11088:SF60">
    <property type="entry name" value="TRNA DIMETHYLALLYLTRANSFERASE"/>
    <property type="match status" value="1"/>
</dbReference>
<dbReference type="PANTHER" id="PTHR11088">
    <property type="entry name" value="TRNA DIMETHYLALLYLTRANSFERASE"/>
    <property type="match status" value="1"/>
</dbReference>
<dbReference type="AlphaFoldDB" id="A0A8T0JEY9"/>
<organism evidence="13 14">
    <name type="scientific">Ceratodon purpureus</name>
    <name type="common">Fire moss</name>
    <name type="synonym">Dicranum purpureum</name>
    <dbReference type="NCBI Taxonomy" id="3225"/>
    <lineage>
        <taxon>Eukaryota</taxon>
        <taxon>Viridiplantae</taxon>
        <taxon>Streptophyta</taxon>
        <taxon>Embryophyta</taxon>
        <taxon>Bryophyta</taxon>
        <taxon>Bryophytina</taxon>
        <taxon>Bryopsida</taxon>
        <taxon>Dicranidae</taxon>
        <taxon>Pseudoditrichales</taxon>
        <taxon>Ditrichaceae</taxon>
        <taxon>Ceratodon</taxon>
    </lineage>
</organism>
<evidence type="ECO:0000259" key="12">
    <source>
        <dbReference type="SMART" id="SM00382"/>
    </source>
</evidence>
<dbReference type="SUPFAM" id="SSF52540">
    <property type="entry name" value="P-loop containing nucleoside triphosphate hydrolases"/>
    <property type="match status" value="1"/>
</dbReference>
<dbReference type="SMART" id="SM00382">
    <property type="entry name" value="AAA"/>
    <property type="match status" value="1"/>
</dbReference>
<dbReference type="EC" id="2.5.1.75" evidence="3"/>
<keyword evidence="5" id="KW-0819">tRNA processing</keyword>
<comment type="similarity">
    <text evidence="2">Belongs to the IPP transferase family.</text>
</comment>
<dbReference type="GO" id="GO:0006400">
    <property type="term" value="P:tRNA modification"/>
    <property type="evidence" value="ECO:0007669"/>
    <property type="project" value="TreeGrafter"/>
</dbReference>
<sequence length="537" mass="59742">MLTHRAQACLCSCTGGLKLIRSVSSFRGGEISLPTSFNYQCVTWGKSRLYATSFGSFSRSCPSLSRIELSTALRGKDSALNLRVGRIRRAGSANNSEKPRVAETVASGERSTMAEDNAEDEEVKDRKGKVIIIAGPTGVGKTRLALALAKRLGGEIISADSVQVYRNLDVGSAKTPLHEREGIPHHLIDIVDPSQEYTAGYFYDDARAATDLVLSKGSVPIVVGGTGMYLRWYMNGKVGAPKATKEVFAAVEEEVDRLISQGGGWDAGLSMLADAGDLTTGPSLARNDWYRLRRALEIIKTSGQPKSAFSKLRNDDEDNVIEGANWDYDFHCYFLYQPRPDLYRKIDERCEQMVQEGLLEEASSLLNAGLQPSSNSATRSIGYQLAMEFLMECRELGGMAIEERFLIFLEEFQRASRNYVKRQVTWFRNKGLSEQLFNWTDATQPLEVMVEAVAKEYERPTEEVSVGLKEASAAVRESSYTEEKLLKVYRTRNKIFSPNSEAIKQVLDWIRSTQCQKQSGYCGDDIHKSTEPILTTT</sequence>
<evidence type="ECO:0000256" key="7">
    <source>
        <dbReference type="ARBA" id="ARBA00022741"/>
    </source>
</evidence>
<keyword evidence="6" id="KW-0203">Cytokinin biosynthesis</keyword>
<comment type="catalytic activity">
    <reaction evidence="10">
        <text>adenosine(37) in tRNA + dimethylallyl diphosphate = N(6)-dimethylallyladenosine(37) in tRNA + diphosphate</text>
        <dbReference type="Rhea" id="RHEA:26482"/>
        <dbReference type="Rhea" id="RHEA-COMP:10162"/>
        <dbReference type="Rhea" id="RHEA-COMP:10375"/>
        <dbReference type="ChEBI" id="CHEBI:33019"/>
        <dbReference type="ChEBI" id="CHEBI:57623"/>
        <dbReference type="ChEBI" id="CHEBI:74411"/>
        <dbReference type="ChEBI" id="CHEBI:74415"/>
        <dbReference type="EC" id="2.5.1.75"/>
    </reaction>
</comment>
<reference evidence="13" key="1">
    <citation type="submission" date="2020-06" db="EMBL/GenBank/DDBJ databases">
        <title>WGS assembly of Ceratodon purpureus strain R40.</title>
        <authorList>
            <person name="Carey S.B."/>
            <person name="Jenkins J."/>
            <person name="Shu S."/>
            <person name="Lovell J.T."/>
            <person name="Sreedasyam A."/>
            <person name="Maumus F."/>
            <person name="Tiley G.P."/>
            <person name="Fernandez-Pozo N."/>
            <person name="Barry K."/>
            <person name="Chen C."/>
            <person name="Wang M."/>
            <person name="Lipzen A."/>
            <person name="Daum C."/>
            <person name="Saski C.A."/>
            <person name="Payton A.C."/>
            <person name="Mcbreen J.C."/>
            <person name="Conrad R.E."/>
            <person name="Kollar L.M."/>
            <person name="Olsson S."/>
            <person name="Huttunen S."/>
            <person name="Landis J.B."/>
            <person name="Wickett N.J."/>
            <person name="Johnson M.G."/>
            <person name="Rensing S.A."/>
            <person name="Grimwood J."/>
            <person name="Schmutz J."/>
            <person name="Mcdaniel S.F."/>
        </authorList>
    </citation>
    <scope>NUCLEOTIDE SEQUENCE</scope>
    <source>
        <strain evidence="13">R40</strain>
    </source>
</reference>
<evidence type="ECO:0000256" key="6">
    <source>
        <dbReference type="ARBA" id="ARBA00022712"/>
    </source>
</evidence>
<evidence type="ECO:0000256" key="2">
    <source>
        <dbReference type="ARBA" id="ARBA00005842"/>
    </source>
</evidence>
<keyword evidence="9" id="KW-0460">Magnesium</keyword>
<dbReference type="GO" id="GO:0052381">
    <property type="term" value="F:tRNA dimethylallyltransferase activity"/>
    <property type="evidence" value="ECO:0007669"/>
    <property type="project" value="UniProtKB-EC"/>
</dbReference>
<evidence type="ECO:0000313" key="13">
    <source>
        <dbReference type="EMBL" id="KAG0593241.1"/>
    </source>
</evidence>
<comment type="caution">
    <text evidence="13">The sequence shown here is derived from an EMBL/GenBank/DDBJ whole genome shotgun (WGS) entry which is preliminary data.</text>
</comment>
<protein>
    <recommendedName>
        <fullName evidence="3">tRNA dimethylallyltransferase</fullName>
        <ecNumber evidence="3">2.5.1.75</ecNumber>
    </recommendedName>
</protein>
<evidence type="ECO:0000256" key="11">
    <source>
        <dbReference type="SAM" id="MobiDB-lite"/>
    </source>
</evidence>
<dbReference type="GO" id="GO:0009691">
    <property type="term" value="P:cytokinin biosynthetic process"/>
    <property type="evidence" value="ECO:0007669"/>
    <property type="project" value="UniProtKB-KW"/>
</dbReference>
<dbReference type="GO" id="GO:0005524">
    <property type="term" value="F:ATP binding"/>
    <property type="evidence" value="ECO:0007669"/>
    <property type="project" value="UniProtKB-KW"/>
</dbReference>
<keyword evidence="4" id="KW-0808">Transferase</keyword>
<dbReference type="EMBL" id="CM026421">
    <property type="protein sequence ID" value="KAG0593241.1"/>
    <property type="molecule type" value="Genomic_DNA"/>
</dbReference>
<dbReference type="Gene3D" id="1.10.20.140">
    <property type="match status" value="1"/>
</dbReference>
<gene>
    <name evidence="13" type="ORF">KC19_1G314800</name>
</gene>
<evidence type="ECO:0000256" key="4">
    <source>
        <dbReference type="ARBA" id="ARBA00022679"/>
    </source>
</evidence>
<evidence type="ECO:0000256" key="5">
    <source>
        <dbReference type="ARBA" id="ARBA00022694"/>
    </source>
</evidence>
<dbReference type="Proteomes" id="UP000822688">
    <property type="component" value="Chromosome 1"/>
</dbReference>
<proteinExistence type="inferred from homology"/>
<keyword evidence="8" id="KW-0067">ATP-binding</keyword>
<dbReference type="Pfam" id="PF01715">
    <property type="entry name" value="IPPT"/>
    <property type="match status" value="1"/>
</dbReference>
<feature type="region of interest" description="Disordered" evidence="11">
    <location>
        <begin position="91"/>
        <end position="122"/>
    </location>
</feature>
<evidence type="ECO:0000256" key="10">
    <source>
        <dbReference type="ARBA" id="ARBA00049563"/>
    </source>
</evidence>
<feature type="domain" description="AAA+ ATPase" evidence="12">
    <location>
        <begin position="127"/>
        <end position="501"/>
    </location>
</feature>
<name>A0A8T0JEY9_CERPU</name>
<dbReference type="FunFam" id="1.10.20.140:FF:000007">
    <property type="entry name" value="tRNA dimethylallyltransferase 9"/>
    <property type="match status" value="1"/>
</dbReference>
<dbReference type="OrthoDB" id="775260at2759"/>
<accession>A0A8T0JEY9</accession>
<evidence type="ECO:0000256" key="9">
    <source>
        <dbReference type="ARBA" id="ARBA00022842"/>
    </source>
</evidence>
<keyword evidence="7" id="KW-0547">Nucleotide-binding</keyword>
<dbReference type="InterPro" id="IPR018022">
    <property type="entry name" value="IPT"/>
</dbReference>
<dbReference type="NCBIfam" id="TIGR00174">
    <property type="entry name" value="miaA"/>
    <property type="match status" value="1"/>
</dbReference>